<dbReference type="NCBIfam" id="TIGR00152">
    <property type="entry name" value="dephospho-CoA kinase"/>
    <property type="match status" value="1"/>
</dbReference>
<evidence type="ECO:0000256" key="6">
    <source>
        <dbReference type="NCBIfam" id="TIGR00152"/>
    </source>
</evidence>
<comment type="caution">
    <text evidence="7">The sequence shown here is derived from an EMBL/GenBank/DDBJ whole genome shotgun (WGS) entry which is preliminary data.</text>
</comment>
<keyword evidence="5 7" id="KW-0418">Kinase</keyword>
<comment type="similarity">
    <text evidence="1 5">Belongs to the CoaE family.</text>
</comment>
<protein>
    <recommendedName>
        <fullName evidence="5 6">Dephospho-CoA kinase</fullName>
        <ecNumber evidence="5 6">2.7.1.24</ecNumber>
    </recommendedName>
    <alternativeName>
        <fullName evidence="5">Dephosphocoenzyme A kinase</fullName>
    </alternativeName>
</protein>
<dbReference type="PANTHER" id="PTHR10695">
    <property type="entry name" value="DEPHOSPHO-COA KINASE-RELATED"/>
    <property type="match status" value="1"/>
</dbReference>
<comment type="catalytic activity">
    <reaction evidence="5">
        <text>3'-dephospho-CoA + ATP = ADP + CoA + H(+)</text>
        <dbReference type="Rhea" id="RHEA:18245"/>
        <dbReference type="ChEBI" id="CHEBI:15378"/>
        <dbReference type="ChEBI" id="CHEBI:30616"/>
        <dbReference type="ChEBI" id="CHEBI:57287"/>
        <dbReference type="ChEBI" id="CHEBI:57328"/>
        <dbReference type="ChEBI" id="CHEBI:456216"/>
        <dbReference type="EC" id="2.7.1.24"/>
    </reaction>
</comment>
<reference evidence="7" key="1">
    <citation type="submission" date="2022-11" db="EMBL/GenBank/DDBJ databases">
        <title>Marinomonas sp. nov., isolated from marine algae.</title>
        <authorList>
            <person name="Choi D.G."/>
            <person name="Kim J.M."/>
            <person name="Lee J.K."/>
            <person name="Baek J.H."/>
            <person name="Jeon C.O."/>
        </authorList>
    </citation>
    <scope>NUCLEOTIDE SEQUENCE</scope>
    <source>
        <strain evidence="7">KJ51-3</strain>
    </source>
</reference>
<keyword evidence="4 5" id="KW-0173">Coenzyme A biosynthesis</keyword>
<dbReference type="CDD" id="cd02022">
    <property type="entry name" value="DPCK"/>
    <property type="match status" value="1"/>
</dbReference>
<name>A0ABT3KD39_9GAMM</name>
<comment type="pathway">
    <text evidence="5">Cofactor biosynthesis; coenzyme A biosynthesis; CoA from (R)-pantothenate: step 5/5.</text>
</comment>
<comment type="subcellular location">
    <subcellularLocation>
        <location evidence="5">Cytoplasm</location>
    </subcellularLocation>
</comment>
<dbReference type="SUPFAM" id="SSF52540">
    <property type="entry name" value="P-loop containing nucleoside triphosphate hydrolases"/>
    <property type="match status" value="1"/>
</dbReference>
<keyword evidence="5" id="KW-0963">Cytoplasm</keyword>
<keyword evidence="2 5" id="KW-0547">Nucleotide-binding</keyword>
<keyword evidence="5 7" id="KW-0808">Transferase</keyword>
<feature type="binding site" evidence="5">
    <location>
        <begin position="16"/>
        <end position="21"/>
    </location>
    <ligand>
        <name>ATP</name>
        <dbReference type="ChEBI" id="CHEBI:30616"/>
    </ligand>
</feature>
<evidence type="ECO:0000256" key="2">
    <source>
        <dbReference type="ARBA" id="ARBA00022741"/>
    </source>
</evidence>
<proteinExistence type="inferred from homology"/>
<evidence type="ECO:0000256" key="1">
    <source>
        <dbReference type="ARBA" id="ARBA00009018"/>
    </source>
</evidence>
<dbReference type="InterPro" id="IPR027417">
    <property type="entry name" value="P-loop_NTPase"/>
</dbReference>
<dbReference type="InterPro" id="IPR001977">
    <property type="entry name" value="Depp_CoAkinase"/>
</dbReference>
<evidence type="ECO:0000256" key="4">
    <source>
        <dbReference type="ARBA" id="ARBA00022993"/>
    </source>
</evidence>
<dbReference type="GO" id="GO:0004140">
    <property type="term" value="F:dephospho-CoA kinase activity"/>
    <property type="evidence" value="ECO:0007669"/>
    <property type="project" value="UniProtKB-EC"/>
</dbReference>
<gene>
    <name evidence="5 7" type="primary">coaE</name>
    <name evidence="7" type="ORF">ONZ52_05220</name>
</gene>
<evidence type="ECO:0000256" key="3">
    <source>
        <dbReference type="ARBA" id="ARBA00022840"/>
    </source>
</evidence>
<dbReference type="EMBL" id="JAPEUL010000004">
    <property type="protein sequence ID" value="MCW4628440.1"/>
    <property type="molecule type" value="Genomic_DNA"/>
</dbReference>
<organism evidence="7 8">
    <name type="scientific">Marinomonas rhodophyticola</name>
    <dbReference type="NCBI Taxonomy" id="2992803"/>
    <lineage>
        <taxon>Bacteria</taxon>
        <taxon>Pseudomonadati</taxon>
        <taxon>Pseudomonadota</taxon>
        <taxon>Gammaproteobacteria</taxon>
        <taxon>Oceanospirillales</taxon>
        <taxon>Oceanospirillaceae</taxon>
        <taxon>Marinomonas</taxon>
    </lineage>
</organism>
<dbReference type="PROSITE" id="PS51219">
    <property type="entry name" value="DPCK"/>
    <property type="match status" value="1"/>
</dbReference>
<sequence>MTNIPPTIIGLAGGIGSGKSTITKYFNEIGIQSVDADDVARLVVQPNSECLKSIHQRYGNDILQKDGTLNRKALREIIFDQPKERVWLEALTHPAIRKEISAQLQAATSKYVLLVHPLLFETNQNALCKWVIAIDVPTEIQIQRTMNRDQITQESVKKILVTQLTNIERIKRADFVLENTGNIADMNAKVLKLHQKILESLLCQTVTQQR</sequence>
<dbReference type="RefSeq" id="WP_265217651.1">
    <property type="nucleotide sequence ID" value="NZ_JAPEUL010000004.1"/>
</dbReference>
<keyword evidence="8" id="KW-1185">Reference proteome</keyword>
<dbReference type="HAMAP" id="MF_00376">
    <property type="entry name" value="Dephospho_CoA_kinase"/>
    <property type="match status" value="1"/>
</dbReference>
<dbReference type="Gene3D" id="3.40.50.300">
    <property type="entry name" value="P-loop containing nucleotide triphosphate hydrolases"/>
    <property type="match status" value="1"/>
</dbReference>
<dbReference type="Pfam" id="PF01121">
    <property type="entry name" value="CoaE"/>
    <property type="match status" value="1"/>
</dbReference>
<evidence type="ECO:0000256" key="5">
    <source>
        <dbReference type="HAMAP-Rule" id="MF_00376"/>
    </source>
</evidence>
<evidence type="ECO:0000313" key="8">
    <source>
        <dbReference type="Proteomes" id="UP001431181"/>
    </source>
</evidence>
<accession>A0ABT3KD39</accession>
<evidence type="ECO:0000313" key="7">
    <source>
        <dbReference type="EMBL" id="MCW4628440.1"/>
    </source>
</evidence>
<keyword evidence="3 5" id="KW-0067">ATP-binding</keyword>
<dbReference type="EC" id="2.7.1.24" evidence="5 6"/>
<dbReference type="PANTHER" id="PTHR10695:SF46">
    <property type="entry name" value="BIFUNCTIONAL COENZYME A SYNTHASE-RELATED"/>
    <property type="match status" value="1"/>
</dbReference>
<comment type="function">
    <text evidence="5">Catalyzes the phosphorylation of the 3'-hydroxyl group of dephosphocoenzyme A to form coenzyme A.</text>
</comment>
<dbReference type="Proteomes" id="UP001431181">
    <property type="component" value="Unassembled WGS sequence"/>
</dbReference>